<accession>A0ABU6RE48</accession>
<feature type="compositionally biased region" description="Pro residues" evidence="1">
    <location>
        <begin position="42"/>
        <end position="57"/>
    </location>
</feature>
<sequence length="197" mass="21202">MRPIFAGPGAPRPSRPAGSPSSSASSGSSDGVLQERDRSPRAPVPAPVHVPIYPPHRMPLMDARRYRGLFGQRCVVTTTPPPNDDESSGEDPNERDDPRSLSDTSHSSRDVSSADTSQGSERESTNFSFGPSSHSLSGSSSENEEERRKRREAFAPPPLLRHAYSLRVRCQAAVASPAPPPRSGFVSSSGPLRCRTE</sequence>
<keyword evidence="3" id="KW-1185">Reference proteome</keyword>
<reference evidence="2 3" key="1">
    <citation type="journal article" date="2023" name="Plants (Basel)">
        <title>Bridging the Gap: Combining Genomics and Transcriptomics Approaches to Understand Stylosanthes scabra, an Orphan Legume from the Brazilian Caatinga.</title>
        <authorList>
            <person name="Ferreira-Neto J.R.C."/>
            <person name="da Silva M.D."/>
            <person name="Binneck E."/>
            <person name="de Melo N.F."/>
            <person name="da Silva R.H."/>
            <person name="de Melo A.L.T.M."/>
            <person name="Pandolfi V."/>
            <person name="Bustamante F.O."/>
            <person name="Brasileiro-Vidal A.C."/>
            <person name="Benko-Iseppon A.M."/>
        </authorList>
    </citation>
    <scope>NUCLEOTIDE SEQUENCE [LARGE SCALE GENOMIC DNA]</scope>
    <source>
        <tissue evidence="2">Leaves</tissue>
    </source>
</reference>
<feature type="compositionally biased region" description="Acidic residues" evidence="1">
    <location>
        <begin position="83"/>
        <end position="94"/>
    </location>
</feature>
<feature type="compositionally biased region" description="Low complexity" evidence="1">
    <location>
        <begin position="101"/>
        <end position="117"/>
    </location>
</feature>
<protein>
    <submittedName>
        <fullName evidence="2">Uncharacterized protein</fullName>
    </submittedName>
</protein>
<dbReference type="Proteomes" id="UP001341840">
    <property type="component" value="Unassembled WGS sequence"/>
</dbReference>
<dbReference type="EMBL" id="JASCZI010030393">
    <property type="protein sequence ID" value="MED6122148.1"/>
    <property type="molecule type" value="Genomic_DNA"/>
</dbReference>
<feature type="compositionally biased region" description="Low complexity" evidence="1">
    <location>
        <begin position="15"/>
        <end position="29"/>
    </location>
</feature>
<organism evidence="2 3">
    <name type="scientific">Stylosanthes scabra</name>
    <dbReference type="NCBI Taxonomy" id="79078"/>
    <lineage>
        <taxon>Eukaryota</taxon>
        <taxon>Viridiplantae</taxon>
        <taxon>Streptophyta</taxon>
        <taxon>Embryophyta</taxon>
        <taxon>Tracheophyta</taxon>
        <taxon>Spermatophyta</taxon>
        <taxon>Magnoliopsida</taxon>
        <taxon>eudicotyledons</taxon>
        <taxon>Gunneridae</taxon>
        <taxon>Pentapetalae</taxon>
        <taxon>rosids</taxon>
        <taxon>fabids</taxon>
        <taxon>Fabales</taxon>
        <taxon>Fabaceae</taxon>
        <taxon>Papilionoideae</taxon>
        <taxon>50 kb inversion clade</taxon>
        <taxon>dalbergioids sensu lato</taxon>
        <taxon>Dalbergieae</taxon>
        <taxon>Pterocarpus clade</taxon>
        <taxon>Stylosanthes</taxon>
    </lineage>
</organism>
<evidence type="ECO:0000313" key="2">
    <source>
        <dbReference type="EMBL" id="MED6122148.1"/>
    </source>
</evidence>
<gene>
    <name evidence="2" type="ORF">PIB30_037142</name>
</gene>
<feature type="region of interest" description="Disordered" evidence="1">
    <location>
        <begin position="172"/>
        <end position="197"/>
    </location>
</feature>
<feature type="compositionally biased region" description="Low complexity" evidence="1">
    <location>
        <begin position="132"/>
        <end position="141"/>
    </location>
</feature>
<feature type="region of interest" description="Disordered" evidence="1">
    <location>
        <begin position="72"/>
        <end position="160"/>
    </location>
</feature>
<name>A0ABU6RE48_9FABA</name>
<proteinExistence type="predicted"/>
<comment type="caution">
    <text evidence="2">The sequence shown here is derived from an EMBL/GenBank/DDBJ whole genome shotgun (WGS) entry which is preliminary data.</text>
</comment>
<feature type="region of interest" description="Disordered" evidence="1">
    <location>
        <begin position="1"/>
        <end position="58"/>
    </location>
</feature>
<evidence type="ECO:0000256" key="1">
    <source>
        <dbReference type="SAM" id="MobiDB-lite"/>
    </source>
</evidence>
<evidence type="ECO:0000313" key="3">
    <source>
        <dbReference type="Proteomes" id="UP001341840"/>
    </source>
</evidence>